<gene>
    <name evidence="2" type="ORF">A5726_30025</name>
</gene>
<organism evidence="2 3">
    <name type="scientific">Mycolicibacterium conceptionense</name>
    <dbReference type="NCBI Taxonomy" id="451644"/>
    <lineage>
        <taxon>Bacteria</taxon>
        <taxon>Bacillati</taxon>
        <taxon>Actinomycetota</taxon>
        <taxon>Actinomycetes</taxon>
        <taxon>Mycobacteriales</taxon>
        <taxon>Mycobacteriaceae</taxon>
        <taxon>Mycolicibacterium</taxon>
    </lineage>
</organism>
<evidence type="ECO:0000313" key="2">
    <source>
        <dbReference type="EMBL" id="OBF29834.1"/>
    </source>
</evidence>
<comment type="caution">
    <text evidence="2">The sequence shown here is derived from an EMBL/GenBank/DDBJ whole genome shotgun (WGS) entry which is preliminary data.</text>
</comment>
<dbReference type="EMBL" id="LZHX01000004">
    <property type="protein sequence ID" value="OBF29834.1"/>
    <property type="molecule type" value="Genomic_DNA"/>
</dbReference>
<feature type="compositionally biased region" description="Basic and acidic residues" evidence="1">
    <location>
        <begin position="45"/>
        <end position="67"/>
    </location>
</feature>
<dbReference type="InterPro" id="IPR035286">
    <property type="entry name" value="DUF5361"/>
</dbReference>
<sequence length="106" mass="11834">MIVEHSSVESHLYRALHPDHAGWTRTNMLLAAIADALAWLQWAKTKDGRKNRNRPDPIERPGVEPKRKAVHPGAKGVVRSKIRQILGHTSAADKAKRLADLFSGKE</sequence>
<accession>A0A1A1ZJB1</accession>
<name>A0A1A1ZJB1_9MYCO</name>
<feature type="region of interest" description="Disordered" evidence="1">
    <location>
        <begin position="45"/>
        <end position="75"/>
    </location>
</feature>
<evidence type="ECO:0000313" key="3">
    <source>
        <dbReference type="Proteomes" id="UP000093779"/>
    </source>
</evidence>
<proteinExistence type="predicted"/>
<dbReference type="Pfam" id="PF17318">
    <property type="entry name" value="DUF5361"/>
    <property type="match status" value="1"/>
</dbReference>
<dbReference type="Proteomes" id="UP000093779">
    <property type="component" value="Unassembled WGS sequence"/>
</dbReference>
<evidence type="ECO:0000256" key="1">
    <source>
        <dbReference type="SAM" id="MobiDB-lite"/>
    </source>
</evidence>
<dbReference type="AlphaFoldDB" id="A0A1A1ZJB1"/>
<reference evidence="2 3" key="1">
    <citation type="submission" date="2016-06" db="EMBL/GenBank/DDBJ databases">
        <authorList>
            <person name="Kjaerup R.B."/>
            <person name="Dalgaard T.S."/>
            <person name="Juul-Madsen H.R."/>
        </authorList>
    </citation>
    <scope>NUCLEOTIDE SEQUENCE [LARGE SCALE GENOMIC DNA]</scope>
    <source>
        <strain evidence="2 3">ACS1953</strain>
    </source>
</reference>
<protein>
    <submittedName>
        <fullName evidence="2">Uncharacterized protein</fullName>
    </submittedName>
</protein>